<dbReference type="Proteomes" id="UP000733379">
    <property type="component" value="Unassembled WGS sequence"/>
</dbReference>
<gene>
    <name evidence="1" type="ORF">KO481_10155</name>
</gene>
<evidence type="ECO:0000313" key="1">
    <source>
        <dbReference type="EMBL" id="MBU3061887.1"/>
    </source>
</evidence>
<accession>A0ABS6AV29</accession>
<dbReference type="PANTHER" id="PTHR32015">
    <property type="entry name" value="FASTING INDUCED LIPASE"/>
    <property type="match status" value="1"/>
</dbReference>
<organism evidence="1 2">
    <name type="scientific">Nocardia albiluteola</name>
    <dbReference type="NCBI Taxonomy" id="2842303"/>
    <lineage>
        <taxon>Bacteria</taxon>
        <taxon>Bacillati</taxon>
        <taxon>Actinomycetota</taxon>
        <taxon>Actinomycetes</taxon>
        <taxon>Mycobacteriales</taxon>
        <taxon>Nocardiaceae</taxon>
        <taxon>Nocardia</taxon>
    </lineage>
</organism>
<dbReference type="Gene3D" id="3.40.50.1820">
    <property type="entry name" value="alpha/beta hydrolase"/>
    <property type="match status" value="1"/>
</dbReference>
<dbReference type="EMBL" id="JAHKNI010000003">
    <property type="protein sequence ID" value="MBU3061887.1"/>
    <property type="molecule type" value="Genomic_DNA"/>
</dbReference>
<evidence type="ECO:0000313" key="2">
    <source>
        <dbReference type="Proteomes" id="UP000733379"/>
    </source>
</evidence>
<dbReference type="InterPro" id="IPR029058">
    <property type="entry name" value="AB_hydrolase_fold"/>
</dbReference>
<reference evidence="1 2" key="1">
    <citation type="submission" date="2021-06" db="EMBL/GenBank/DDBJ databases">
        <title>Actinomycetes sequencing.</title>
        <authorList>
            <person name="Shan Q."/>
        </authorList>
    </citation>
    <scope>NUCLEOTIDE SEQUENCE [LARGE SCALE GENOMIC DNA]</scope>
    <source>
        <strain evidence="1 2">NEAU-G5</strain>
    </source>
</reference>
<dbReference type="InterPro" id="IPR002918">
    <property type="entry name" value="Lipase_EstA/Esterase_EstB"/>
</dbReference>
<keyword evidence="2" id="KW-1185">Reference proteome</keyword>
<dbReference type="Pfam" id="PF01674">
    <property type="entry name" value="Lipase_2"/>
    <property type="match status" value="1"/>
</dbReference>
<name>A0ABS6AV29_9NOCA</name>
<protein>
    <submittedName>
        <fullName evidence="1">Alpha/beta fold hydrolase</fullName>
    </submittedName>
</protein>
<dbReference type="GO" id="GO:0016787">
    <property type="term" value="F:hydrolase activity"/>
    <property type="evidence" value="ECO:0007669"/>
    <property type="project" value="UniProtKB-KW"/>
</dbReference>
<keyword evidence="1" id="KW-0378">Hydrolase</keyword>
<comment type="caution">
    <text evidence="1">The sequence shown here is derived from an EMBL/GenBank/DDBJ whole genome shotgun (WGS) entry which is preliminary data.</text>
</comment>
<dbReference type="PANTHER" id="PTHR32015:SF1">
    <property type="entry name" value="LIPASE"/>
    <property type="match status" value="1"/>
</dbReference>
<sequence length="280" mass="29375">MFGAGIVNEVRNPGGSLPGSNDWHCVPSAAHPDPVVLVHGFASNAQTDWGTYVPLLANEGYCVFAVTYGGYPQQPWPVPAFAGLRDIASSSAEIAAFVDRVLAATGAHQVDIVAHSEGTVAANYYVKRRGGAAVVHRIVSLGANHTGSAAFGAVTARDYARRNGFGPDFEGSMDAVCESCLQVLAGSPLLTELNSDGLYAPGVVYTNILTRYDEFVVPYTAGAGDAPNATTIVVQDGCDIDYSDHLSIAASRRAAMYVLNVLDPEHPHPVPCEFVAPLVG</sequence>
<dbReference type="SUPFAM" id="SSF53474">
    <property type="entry name" value="alpha/beta-Hydrolases"/>
    <property type="match status" value="1"/>
</dbReference>
<proteinExistence type="predicted"/>